<dbReference type="AlphaFoldDB" id="A0A7S3A535"/>
<gene>
    <name evidence="4" type="ORF">RMAR00112_LOCUS27034</name>
</gene>
<organism evidence="4">
    <name type="scientific">Rhodosorus marinus</name>
    <dbReference type="NCBI Taxonomy" id="101924"/>
    <lineage>
        <taxon>Eukaryota</taxon>
        <taxon>Rhodophyta</taxon>
        <taxon>Stylonematophyceae</taxon>
        <taxon>Stylonematales</taxon>
        <taxon>Stylonemataceae</taxon>
        <taxon>Rhodosorus</taxon>
    </lineage>
</organism>
<dbReference type="Pfam" id="PF04278">
    <property type="entry name" value="Tic22"/>
    <property type="match status" value="1"/>
</dbReference>
<dbReference type="GO" id="GO:0009507">
    <property type="term" value="C:chloroplast"/>
    <property type="evidence" value="ECO:0007669"/>
    <property type="project" value="UniProtKB-SubCell"/>
</dbReference>
<reference evidence="4" key="1">
    <citation type="submission" date="2021-01" db="EMBL/GenBank/DDBJ databases">
        <authorList>
            <person name="Corre E."/>
            <person name="Pelletier E."/>
            <person name="Niang G."/>
            <person name="Scheremetjew M."/>
            <person name="Finn R."/>
            <person name="Kale V."/>
            <person name="Holt S."/>
            <person name="Cochrane G."/>
            <person name="Meng A."/>
            <person name="Brown T."/>
            <person name="Cohen L."/>
        </authorList>
    </citation>
    <scope>NUCLEOTIDE SEQUENCE</scope>
    <source>
        <strain evidence="4">CCMP 769</strain>
    </source>
</reference>
<evidence type="ECO:0000256" key="1">
    <source>
        <dbReference type="ARBA" id="ARBA00004229"/>
    </source>
</evidence>
<evidence type="ECO:0000256" key="2">
    <source>
        <dbReference type="ARBA" id="ARBA00022528"/>
    </source>
</evidence>
<proteinExistence type="predicted"/>
<accession>A0A7S3A535</accession>
<dbReference type="PANTHER" id="PTHR33926">
    <property type="entry name" value="PROTEIN TIC 22, CHLOROPLASTIC"/>
    <property type="match status" value="1"/>
</dbReference>
<keyword evidence="3" id="KW-0934">Plastid</keyword>
<evidence type="ECO:0000256" key="3">
    <source>
        <dbReference type="ARBA" id="ARBA00022640"/>
    </source>
</evidence>
<protein>
    <submittedName>
        <fullName evidence="4">Uncharacterized protein</fullName>
    </submittedName>
</protein>
<comment type="subcellular location">
    <subcellularLocation>
        <location evidence="1">Plastid</location>
        <location evidence="1">Chloroplast</location>
    </subcellularLocation>
</comment>
<name>A0A7S3A535_9RHOD</name>
<dbReference type="PANTHER" id="PTHR33926:SF4">
    <property type="entry name" value="PROTEIN TIC 22, CHLOROPLASTIC"/>
    <property type="match status" value="1"/>
</dbReference>
<keyword evidence="2" id="KW-0150">Chloroplast</keyword>
<evidence type="ECO:0000313" key="4">
    <source>
        <dbReference type="EMBL" id="CAE0058969.1"/>
    </source>
</evidence>
<dbReference type="GO" id="GO:0015031">
    <property type="term" value="P:protein transport"/>
    <property type="evidence" value="ECO:0007669"/>
    <property type="project" value="InterPro"/>
</dbReference>
<dbReference type="InterPro" id="IPR007378">
    <property type="entry name" value="Tic22-like"/>
</dbReference>
<dbReference type="Gene3D" id="3.40.1350.100">
    <property type="match status" value="2"/>
</dbReference>
<sequence length="320" mass="35906">MSCFVGSSVVKLREKRHRRFVNGLPSPSSSLSSSSVCWLEMGMGGAGKVSIRRAALGAAAFALGMVLRPEVVKDVRAQVLPADSEVQFVIKENRVSLPTKNSVLEKLRNVPVFAITDRDGRPFLAEVDNVQEGEQASVFFFSYEDAEQVLDKLKKKSQDMTKNAEINVLTMDEAYKKAKGKALPSGIMNKRGREILVVFRFYADTREVREAERILKRDGIPKDQVPQVPVFLAEGLTIRLGKQFVVPLYFSKEDLDKTWQNVREKTPDMPKSPPVHVVDLVKVLEGMENKAVRFIVPTFEKFVSILFNVVSFFIRAPNLA</sequence>
<dbReference type="EMBL" id="HBHW01035201">
    <property type="protein sequence ID" value="CAE0058969.1"/>
    <property type="molecule type" value="Transcribed_RNA"/>
</dbReference>